<feature type="transmembrane region" description="Helical" evidence="14">
    <location>
        <begin position="226"/>
        <end position="250"/>
    </location>
</feature>
<feature type="transmembrane region" description="Helical" evidence="14">
    <location>
        <begin position="311"/>
        <end position="337"/>
    </location>
</feature>
<dbReference type="eggNOG" id="COG0591">
    <property type="taxonomic scope" value="Bacteria"/>
</dbReference>
<keyword evidence="3 14" id="KW-0813">Transport</keyword>
<dbReference type="InterPro" id="IPR011851">
    <property type="entry name" value="Na/Pro_symporter"/>
</dbReference>
<comment type="caution">
    <text evidence="15">The sequence shown here is derived from an EMBL/GenBank/DDBJ whole genome shotgun (WGS) entry which is preliminary data.</text>
</comment>
<evidence type="ECO:0000256" key="7">
    <source>
        <dbReference type="ARBA" id="ARBA00022989"/>
    </source>
</evidence>
<evidence type="ECO:0000256" key="11">
    <source>
        <dbReference type="ARBA" id="ARBA00023201"/>
    </source>
</evidence>
<dbReference type="InterPro" id="IPR038377">
    <property type="entry name" value="Na/Glc_symporter_sf"/>
</dbReference>
<feature type="transmembrane region" description="Helical" evidence="14">
    <location>
        <begin position="385"/>
        <end position="410"/>
    </location>
</feature>
<dbReference type="PANTHER" id="PTHR48086">
    <property type="entry name" value="SODIUM/PROLINE SYMPORTER-RELATED"/>
    <property type="match status" value="1"/>
</dbReference>
<dbReference type="PANTHER" id="PTHR48086:SF3">
    <property type="entry name" value="SODIUM_PROLINE SYMPORTER"/>
    <property type="match status" value="1"/>
</dbReference>
<evidence type="ECO:0000256" key="5">
    <source>
        <dbReference type="ARBA" id="ARBA00022692"/>
    </source>
</evidence>
<dbReference type="Proteomes" id="UP000241426">
    <property type="component" value="Unassembled WGS sequence"/>
</dbReference>
<keyword evidence="4" id="KW-1003">Cell membrane</keyword>
<evidence type="ECO:0000313" key="15">
    <source>
        <dbReference type="EMBL" id="PSU94330.1"/>
    </source>
</evidence>
<dbReference type="Pfam" id="PF00474">
    <property type="entry name" value="SSF"/>
    <property type="match status" value="1"/>
</dbReference>
<evidence type="ECO:0000256" key="8">
    <source>
        <dbReference type="ARBA" id="ARBA00023053"/>
    </source>
</evidence>
<evidence type="ECO:0000256" key="4">
    <source>
        <dbReference type="ARBA" id="ARBA00022475"/>
    </source>
</evidence>
<evidence type="ECO:0000256" key="6">
    <source>
        <dbReference type="ARBA" id="ARBA00022847"/>
    </source>
</evidence>
<feature type="transmembrane region" description="Helical" evidence="14">
    <location>
        <begin position="417"/>
        <end position="439"/>
    </location>
</feature>
<keyword evidence="8 14" id="KW-0915">Sodium</keyword>
<dbReference type="NCBIfam" id="TIGR00813">
    <property type="entry name" value="sss"/>
    <property type="match status" value="1"/>
</dbReference>
<feature type="transmembrane region" description="Helical" evidence="14">
    <location>
        <begin position="190"/>
        <end position="206"/>
    </location>
</feature>
<dbReference type="GO" id="GO:0015824">
    <property type="term" value="P:proline transport"/>
    <property type="evidence" value="ECO:0007669"/>
    <property type="project" value="UniProtKB-UniRule"/>
</dbReference>
<name>A0A0B7JF35_9GAMM</name>
<evidence type="ECO:0000256" key="3">
    <source>
        <dbReference type="ARBA" id="ARBA00022448"/>
    </source>
</evidence>
<accession>A0A2T3KD98</accession>
<reference evidence="15 16" key="1">
    <citation type="submission" date="2018-01" db="EMBL/GenBank/DDBJ databases">
        <title>Whole genome sequencing of Histamine producing bacteria.</title>
        <authorList>
            <person name="Butler K."/>
        </authorList>
    </citation>
    <scope>NUCLEOTIDE SEQUENCE [LARGE SCALE GENOMIC DNA]</scope>
    <source>
        <strain evidence="15 16">FS-7.2</strain>
    </source>
</reference>
<dbReference type="RefSeq" id="WP_036792126.1">
    <property type="nucleotide sequence ID" value="NZ_JAUZMX010000002.1"/>
</dbReference>
<keyword evidence="6 14" id="KW-0769">Symport</keyword>
<dbReference type="GO" id="GO:0005298">
    <property type="term" value="F:proline:sodium symporter activity"/>
    <property type="evidence" value="ECO:0007669"/>
    <property type="project" value="UniProtKB-UniRule"/>
</dbReference>
<dbReference type="EMBL" id="PYNF01000024">
    <property type="protein sequence ID" value="PSU94330.1"/>
    <property type="molecule type" value="Genomic_DNA"/>
</dbReference>
<evidence type="ECO:0000256" key="12">
    <source>
        <dbReference type="ARBA" id="ARBA00033708"/>
    </source>
</evidence>
<dbReference type="GO" id="GO:0005886">
    <property type="term" value="C:plasma membrane"/>
    <property type="evidence" value="ECO:0007669"/>
    <property type="project" value="UniProtKB-SubCell"/>
</dbReference>
<keyword evidence="9 14" id="KW-0406">Ion transport</keyword>
<feature type="transmembrane region" description="Helical" evidence="14">
    <location>
        <begin position="271"/>
        <end position="291"/>
    </location>
</feature>
<comment type="catalytic activity">
    <reaction evidence="12">
        <text>L-proline(in) + Na(+)(in) = L-proline(out) + Na(+)(out)</text>
        <dbReference type="Rhea" id="RHEA:28967"/>
        <dbReference type="ChEBI" id="CHEBI:29101"/>
        <dbReference type="ChEBI" id="CHEBI:60039"/>
    </reaction>
</comment>
<dbReference type="GO" id="GO:0031402">
    <property type="term" value="F:sodium ion binding"/>
    <property type="evidence" value="ECO:0007669"/>
    <property type="project" value="UniProtKB-UniRule"/>
</dbReference>
<evidence type="ECO:0000256" key="9">
    <source>
        <dbReference type="ARBA" id="ARBA00023065"/>
    </source>
</evidence>
<dbReference type="PROSITE" id="PS50283">
    <property type="entry name" value="NA_SOLUT_SYMP_3"/>
    <property type="match status" value="1"/>
</dbReference>
<keyword evidence="14" id="KW-0997">Cell inner membrane</keyword>
<comment type="similarity">
    <text evidence="2 13">Belongs to the sodium:solute symporter (SSF) (TC 2.A.21) family.</text>
</comment>
<dbReference type="Gene3D" id="1.20.1730.10">
    <property type="entry name" value="Sodium/glucose cotransporter"/>
    <property type="match status" value="1"/>
</dbReference>
<evidence type="ECO:0000313" key="16">
    <source>
        <dbReference type="Proteomes" id="UP000241426"/>
    </source>
</evidence>
<dbReference type="NCBIfam" id="TIGR02121">
    <property type="entry name" value="Na_Pro_sym"/>
    <property type="match status" value="1"/>
</dbReference>
<feature type="transmembrane region" description="Helical" evidence="14">
    <location>
        <begin position="6"/>
        <end position="23"/>
    </location>
</feature>
<organism evidence="15 16">
    <name type="scientific">Photobacterium kishitanii</name>
    <dbReference type="NCBI Taxonomy" id="318456"/>
    <lineage>
        <taxon>Bacteria</taxon>
        <taxon>Pseudomonadati</taxon>
        <taxon>Pseudomonadota</taxon>
        <taxon>Gammaproteobacteria</taxon>
        <taxon>Vibrionales</taxon>
        <taxon>Vibrionaceae</taxon>
        <taxon>Photobacterium</taxon>
    </lineage>
</organism>
<accession>A0A0B7JF35</accession>
<evidence type="ECO:0000256" key="10">
    <source>
        <dbReference type="ARBA" id="ARBA00023136"/>
    </source>
</evidence>
<dbReference type="InterPro" id="IPR050277">
    <property type="entry name" value="Sodium:Solute_Symporter"/>
</dbReference>
<feature type="transmembrane region" description="Helical" evidence="14">
    <location>
        <begin position="161"/>
        <end position="183"/>
    </location>
</feature>
<comment type="subcellular location">
    <subcellularLocation>
        <location evidence="14">Cell inner membrane</location>
        <topology evidence="14">Multi-pass membrane protein</topology>
    </subcellularLocation>
    <subcellularLocation>
        <location evidence="1">Cell membrane</location>
        <topology evidence="1">Multi-pass membrane protein</topology>
    </subcellularLocation>
</comment>
<feature type="transmembrane region" description="Helical" evidence="14">
    <location>
        <begin position="43"/>
        <end position="67"/>
    </location>
</feature>
<feature type="transmembrane region" description="Helical" evidence="14">
    <location>
        <begin position="124"/>
        <end position="149"/>
    </location>
</feature>
<dbReference type="CDD" id="cd11475">
    <property type="entry name" value="SLC5sbd_PutP"/>
    <property type="match status" value="1"/>
</dbReference>
<proteinExistence type="inferred from homology"/>
<evidence type="ECO:0000256" key="13">
    <source>
        <dbReference type="RuleBase" id="RU362091"/>
    </source>
</evidence>
<feature type="transmembrane region" description="Helical" evidence="14">
    <location>
        <begin position="445"/>
        <end position="466"/>
    </location>
</feature>
<comment type="function">
    <text evidence="14">Catalyzes the sodium-dependent uptake of extracellular L-proline.</text>
</comment>
<keyword evidence="14" id="KW-0029">Amino-acid transport</keyword>
<evidence type="ECO:0000256" key="14">
    <source>
        <dbReference type="RuleBase" id="RU366012"/>
    </source>
</evidence>
<feature type="transmembrane region" description="Helical" evidence="14">
    <location>
        <begin position="358"/>
        <end position="379"/>
    </location>
</feature>
<dbReference type="GO" id="GO:0015193">
    <property type="term" value="F:L-proline transmembrane transporter activity"/>
    <property type="evidence" value="ECO:0007669"/>
    <property type="project" value="TreeGrafter"/>
</dbReference>
<feature type="transmembrane region" description="Helical" evidence="14">
    <location>
        <begin position="73"/>
        <end position="90"/>
    </location>
</feature>
<keyword evidence="5 14" id="KW-0812">Transmembrane</keyword>
<keyword evidence="10 14" id="KW-0472">Membrane</keyword>
<dbReference type="GeneID" id="29945232"/>
<dbReference type="AlphaFoldDB" id="A0A0B7JF35"/>
<dbReference type="InterPro" id="IPR001734">
    <property type="entry name" value="Na/solute_symporter"/>
</dbReference>
<evidence type="ECO:0000256" key="2">
    <source>
        <dbReference type="ARBA" id="ARBA00006434"/>
    </source>
</evidence>
<gene>
    <name evidence="15" type="primary">putP</name>
    <name evidence="15" type="ORF">C9J27_19845</name>
</gene>
<evidence type="ECO:0000256" key="1">
    <source>
        <dbReference type="ARBA" id="ARBA00004651"/>
    </source>
</evidence>
<protein>
    <recommendedName>
        <fullName evidence="14">Sodium/proline symporter</fullName>
    </recommendedName>
    <alternativeName>
        <fullName evidence="14">Proline permease</fullName>
    </alternativeName>
</protein>
<keyword evidence="7 14" id="KW-1133">Transmembrane helix</keyword>
<sequence length="495" mass="53685">MSTYYIVLAVYFCIIFAIGIVAARKTEGNSDYVLGGRSLSPGVTALGAGASDMSGWLLLGLPGAVFVSGLDQIWLPIGLTIGAYLNWHFVARKLRIYTENVGDALTIPSYFYARFGSDNRTLRLMTALVILIFFTLYAAAGFVSGAFLIQTLFHIPYTQAVWIGAIFLMVYTAIGGFLAVNWVDFFQGSLMFFALLITPIVTWYNLDPAIDQSVLPAHYFSVISDNTSTIGVLSLLAWGLGYFGQPHILVRFMAIGDVKGMSVARKICMSWMIVSLVGAFAVGITGAMYYSGANHHFDNEMIFLELAKGLFPSWIAAVLIAAVLSAVMSSVAAQLLASSSALTEDIAHFFDIKLTEKSQVLLGRLAVVAVSLVAMIFASNPQSTILSIVGHAWAGMGAAFGPVVLFSLFWRRCSAHGAIACMVVGATVVLCWIAAHSAWPNSTVFSLYEIIPAFLLASIALVVVSLKGEKPNEKTLRHFDEVNEHCHKLHLQQQK</sequence>
<keyword evidence="11 14" id="KW-0739">Sodium transport</keyword>